<feature type="active site" description="Proton donor" evidence="19">
    <location>
        <position position="237"/>
    </location>
</feature>
<dbReference type="InterPro" id="IPR011601">
    <property type="entry name" value="MurB_C"/>
</dbReference>
<dbReference type="OrthoDB" id="9804753at2"/>
<dbReference type="GO" id="GO:0005829">
    <property type="term" value="C:cytosol"/>
    <property type="evidence" value="ECO:0007669"/>
    <property type="project" value="TreeGrafter"/>
</dbReference>
<sequence length="337" mass="37545">MEIKTNISLKPFNTFGIDAHAKYFATANTLTELKTYVTAQEYPNKLILGGGSNILLTKDYDGLVILNRLKGIELVNQNDDFVFVNAQAGENWHEFVLWCIANHYGGVENLSLIPGNVGTAPIQNIGAYGVELKDVFHSCEALEIKTGKLNQFTNTHCNFGYRNSIFKNEAKGQFIITSVTFKLTRQHHKLSINYGTIISELEKQGIQNPNIKDVSNAVISIRKSKLPDPKFIGNSGSFFKNPVIERTHFDKLANNFSDIPSYPVSDNLVKVPAGWLIEKAGFKGKQFNNYGVHKNQALVLVNYGGAQGSDILKLALLIQKTVKRLFNIIIEPEVNII</sequence>
<dbReference type="GO" id="GO:0008360">
    <property type="term" value="P:regulation of cell shape"/>
    <property type="evidence" value="ECO:0007669"/>
    <property type="project" value="UniProtKB-KW"/>
</dbReference>
<dbReference type="Gene3D" id="3.90.78.10">
    <property type="entry name" value="UDP-N-acetylenolpyruvoylglucosamine reductase, C-terminal domain"/>
    <property type="match status" value="1"/>
</dbReference>
<protein>
    <recommendedName>
        <fullName evidence="6 19">UDP-N-acetylenolpyruvoylglucosamine reductase</fullName>
        <ecNumber evidence="5 19">1.3.1.98</ecNumber>
    </recommendedName>
    <alternativeName>
        <fullName evidence="17 19">UDP-N-acetylmuramate dehydrogenase</fullName>
    </alternativeName>
</protein>
<evidence type="ECO:0000256" key="19">
    <source>
        <dbReference type="HAMAP-Rule" id="MF_00037"/>
    </source>
</evidence>
<evidence type="ECO:0000313" key="22">
    <source>
        <dbReference type="Proteomes" id="UP000308713"/>
    </source>
</evidence>
<keyword evidence="13 19" id="KW-0573">Peptidoglycan synthesis</keyword>
<dbReference type="Gene3D" id="3.30.43.10">
    <property type="entry name" value="Uridine Diphospho-n-acetylenolpyruvylglucosamine Reductase, domain 2"/>
    <property type="match status" value="1"/>
</dbReference>
<feature type="domain" description="FAD-binding PCMH-type" evidence="20">
    <location>
        <begin position="17"/>
        <end position="186"/>
    </location>
</feature>
<keyword evidence="12 19" id="KW-0133">Cell shape</keyword>
<keyword evidence="15 19" id="KW-0131">Cell cycle</keyword>
<dbReference type="GO" id="GO:0071949">
    <property type="term" value="F:FAD binding"/>
    <property type="evidence" value="ECO:0007669"/>
    <property type="project" value="InterPro"/>
</dbReference>
<evidence type="ECO:0000256" key="7">
    <source>
        <dbReference type="ARBA" id="ARBA00022490"/>
    </source>
</evidence>
<dbReference type="GO" id="GO:0009252">
    <property type="term" value="P:peptidoglycan biosynthetic process"/>
    <property type="evidence" value="ECO:0007669"/>
    <property type="project" value="UniProtKB-UniRule"/>
</dbReference>
<dbReference type="HAMAP" id="MF_00037">
    <property type="entry name" value="MurB"/>
    <property type="match status" value="1"/>
</dbReference>
<comment type="pathway">
    <text evidence="4 19">Cell wall biogenesis; peptidoglycan biosynthesis.</text>
</comment>
<dbReference type="NCBIfam" id="NF000755">
    <property type="entry name" value="PRK00046.1"/>
    <property type="match status" value="1"/>
</dbReference>
<dbReference type="Pfam" id="PF01565">
    <property type="entry name" value="FAD_binding_4"/>
    <property type="match status" value="1"/>
</dbReference>
<comment type="catalytic activity">
    <reaction evidence="18 19">
        <text>UDP-N-acetyl-alpha-D-muramate + NADP(+) = UDP-N-acetyl-3-O-(1-carboxyvinyl)-alpha-D-glucosamine + NADPH + H(+)</text>
        <dbReference type="Rhea" id="RHEA:12248"/>
        <dbReference type="ChEBI" id="CHEBI:15378"/>
        <dbReference type="ChEBI" id="CHEBI:57783"/>
        <dbReference type="ChEBI" id="CHEBI:58349"/>
        <dbReference type="ChEBI" id="CHEBI:68483"/>
        <dbReference type="ChEBI" id="CHEBI:70757"/>
        <dbReference type="EC" id="1.3.1.98"/>
    </reaction>
</comment>
<keyword evidence="22" id="KW-1185">Reference proteome</keyword>
<proteinExistence type="inferred from homology"/>
<dbReference type="SUPFAM" id="SSF56176">
    <property type="entry name" value="FAD-binding/transporter-associated domain-like"/>
    <property type="match status" value="1"/>
</dbReference>
<dbReference type="GO" id="GO:0071555">
    <property type="term" value="P:cell wall organization"/>
    <property type="evidence" value="ECO:0007669"/>
    <property type="project" value="UniProtKB-KW"/>
</dbReference>
<keyword evidence="14 19" id="KW-0560">Oxidoreductase</keyword>
<reference evidence="21 22" key="1">
    <citation type="submission" date="2019-05" db="EMBL/GenBank/DDBJ databases">
        <title>Tamlana fucoidanivorans sp. nov., isolated from the surface of algae collected from Fujian province in China.</title>
        <authorList>
            <person name="Li J."/>
        </authorList>
    </citation>
    <scope>NUCLEOTIDE SEQUENCE [LARGE SCALE GENOMIC DNA]</scope>
    <source>
        <strain evidence="21 22">CW2-9</strain>
    </source>
</reference>
<evidence type="ECO:0000256" key="2">
    <source>
        <dbReference type="ARBA" id="ARBA00003921"/>
    </source>
</evidence>
<dbReference type="NCBIfam" id="TIGR00179">
    <property type="entry name" value="murB"/>
    <property type="match status" value="1"/>
</dbReference>
<evidence type="ECO:0000256" key="11">
    <source>
        <dbReference type="ARBA" id="ARBA00022857"/>
    </source>
</evidence>
<keyword evidence="8 19" id="KW-0132">Cell division</keyword>
<evidence type="ECO:0000256" key="10">
    <source>
        <dbReference type="ARBA" id="ARBA00022827"/>
    </source>
</evidence>
<dbReference type="InterPro" id="IPR036635">
    <property type="entry name" value="MurB_C_sf"/>
</dbReference>
<evidence type="ECO:0000256" key="16">
    <source>
        <dbReference type="ARBA" id="ARBA00023316"/>
    </source>
</evidence>
<evidence type="ECO:0000313" key="21">
    <source>
        <dbReference type="EMBL" id="TNJ44595.1"/>
    </source>
</evidence>
<dbReference type="InterPro" id="IPR016169">
    <property type="entry name" value="FAD-bd_PCMH_sub2"/>
</dbReference>
<dbReference type="InterPro" id="IPR003170">
    <property type="entry name" value="MurB"/>
</dbReference>
<dbReference type="PROSITE" id="PS51387">
    <property type="entry name" value="FAD_PCMH"/>
    <property type="match status" value="1"/>
</dbReference>
<evidence type="ECO:0000256" key="8">
    <source>
        <dbReference type="ARBA" id="ARBA00022618"/>
    </source>
</evidence>
<dbReference type="RefSeq" id="WP_139696560.1">
    <property type="nucleotide sequence ID" value="NZ_CP074074.1"/>
</dbReference>
<dbReference type="UniPathway" id="UPA00219"/>
<evidence type="ECO:0000256" key="4">
    <source>
        <dbReference type="ARBA" id="ARBA00004752"/>
    </source>
</evidence>
<dbReference type="Pfam" id="PF02873">
    <property type="entry name" value="MurB_C"/>
    <property type="match status" value="1"/>
</dbReference>
<comment type="subcellular location">
    <subcellularLocation>
        <location evidence="3 19">Cytoplasm</location>
    </subcellularLocation>
</comment>
<comment type="similarity">
    <text evidence="19">Belongs to the MurB family.</text>
</comment>
<gene>
    <name evidence="19 21" type="primary">murB</name>
    <name evidence="21" type="ORF">FGF67_08085</name>
</gene>
<evidence type="ECO:0000256" key="12">
    <source>
        <dbReference type="ARBA" id="ARBA00022960"/>
    </source>
</evidence>
<accession>A0A5C4SMY9</accession>
<comment type="function">
    <text evidence="2 19">Cell wall formation.</text>
</comment>
<feature type="active site" evidence="19">
    <location>
        <position position="333"/>
    </location>
</feature>
<dbReference type="GO" id="GO:0051301">
    <property type="term" value="P:cell division"/>
    <property type="evidence" value="ECO:0007669"/>
    <property type="project" value="UniProtKB-KW"/>
</dbReference>
<comment type="caution">
    <text evidence="21">The sequence shown here is derived from an EMBL/GenBank/DDBJ whole genome shotgun (WGS) entry which is preliminary data.</text>
</comment>
<keyword evidence="9 19" id="KW-0285">Flavoprotein</keyword>
<dbReference type="Gene3D" id="3.30.465.10">
    <property type="match status" value="1"/>
</dbReference>
<dbReference type="SUPFAM" id="SSF56194">
    <property type="entry name" value="Uridine diphospho-N-Acetylenolpyruvylglucosamine reductase, MurB, C-terminal domain"/>
    <property type="match status" value="1"/>
</dbReference>
<keyword evidence="7 19" id="KW-0963">Cytoplasm</keyword>
<evidence type="ECO:0000256" key="17">
    <source>
        <dbReference type="ARBA" id="ARBA00031026"/>
    </source>
</evidence>
<dbReference type="AlphaFoldDB" id="A0A5C4SMY9"/>
<dbReference type="InterPro" id="IPR016166">
    <property type="entry name" value="FAD-bd_PCMH"/>
</dbReference>
<dbReference type="PANTHER" id="PTHR21071:SF4">
    <property type="entry name" value="UDP-N-ACETYLENOLPYRUVOYLGLUCOSAMINE REDUCTASE"/>
    <property type="match status" value="1"/>
</dbReference>
<evidence type="ECO:0000256" key="3">
    <source>
        <dbReference type="ARBA" id="ARBA00004496"/>
    </source>
</evidence>
<dbReference type="GO" id="GO:0008762">
    <property type="term" value="F:UDP-N-acetylmuramate dehydrogenase activity"/>
    <property type="evidence" value="ECO:0007669"/>
    <property type="project" value="UniProtKB-UniRule"/>
</dbReference>
<evidence type="ECO:0000256" key="9">
    <source>
        <dbReference type="ARBA" id="ARBA00022630"/>
    </source>
</evidence>
<feature type="active site" evidence="19">
    <location>
        <position position="162"/>
    </location>
</feature>
<evidence type="ECO:0000256" key="5">
    <source>
        <dbReference type="ARBA" id="ARBA00012518"/>
    </source>
</evidence>
<dbReference type="PANTHER" id="PTHR21071">
    <property type="entry name" value="UDP-N-ACETYLENOLPYRUVOYLGLUCOSAMINE REDUCTASE"/>
    <property type="match status" value="1"/>
</dbReference>
<dbReference type="EC" id="1.3.1.98" evidence="5 19"/>
<keyword evidence="10 19" id="KW-0274">FAD</keyword>
<name>A0A5C4SMY9_9FLAO</name>
<evidence type="ECO:0000256" key="6">
    <source>
        <dbReference type="ARBA" id="ARBA00015188"/>
    </source>
</evidence>
<dbReference type="InterPro" id="IPR036318">
    <property type="entry name" value="FAD-bd_PCMH-like_sf"/>
</dbReference>
<evidence type="ECO:0000256" key="1">
    <source>
        <dbReference type="ARBA" id="ARBA00001974"/>
    </source>
</evidence>
<organism evidence="21 22">
    <name type="scientific">Allotamlana fucoidanivorans</name>
    <dbReference type="NCBI Taxonomy" id="2583814"/>
    <lineage>
        <taxon>Bacteria</taxon>
        <taxon>Pseudomonadati</taxon>
        <taxon>Bacteroidota</taxon>
        <taxon>Flavobacteriia</taxon>
        <taxon>Flavobacteriales</taxon>
        <taxon>Flavobacteriaceae</taxon>
        <taxon>Allotamlana</taxon>
    </lineage>
</organism>
<evidence type="ECO:0000256" key="13">
    <source>
        <dbReference type="ARBA" id="ARBA00022984"/>
    </source>
</evidence>
<dbReference type="EMBL" id="VDCS01000007">
    <property type="protein sequence ID" value="TNJ44595.1"/>
    <property type="molecule type" value="Genomic_DNA"/>
</dbReference>
<dbReference type="InterPro" id="IPR016167">
    <property type="entry name" value="FAD-bd_PCMH_sub1"/>
</dbReference>
<keyword evidence="11 19" id="KW-0521">NADP</keyword>
<dbReference type="InterPro" id="IPR006094">
    <property type="entry name" value="Oxid_FAD_bind_N"/>
</dbReference>
<evidence type="ECO:0000256" key="18">
    <source>
        <dbReference type="ARBA" id="ARBA00048914"/>
    </source>
</evidence>
<evidence type="ECO:0000259" key="20">
    <source>
        <dbReference type="PROSITE" id="PS51387"/>
    </source>
</evidence>
<keyword evidence="16 19" id="KW-0961">Cell wall biogenesis/degradation</keyword>
<dbReference type="Proteomes" id="UP000308713">
    <property type="component" value="Unassembled WGS sequence"/>
</dbReference>
<evidence type="ECO:0000256" key="14">
    <source>
        <dbReference type="ARBA" id="ARBA00023002"/>
    </source>
</evidence>
<comment type="cofactor">
    <cofactor evidence="1 19">
        <name>FAD</name>
        <dbReference type="ChEBI" id="CHEBI:57692"/>
    </cofactor>
</comment>
<evidence type="ECO:0000256" key="15">
    <source>
        <dbReference type="ARBA" id="ARBA00023306"/>
    </source>
</evidence>